<keyword evidence="2" id="KW-1185">Reference proteome</keyword>
<dbReference type="EMBL" id="BLXT01001848">
    <property type="protein sequence ID" value="GFN88427.1"/>
    <property type="molecule type" value="Genomic_DNA"/>
</dbReference>
<dbReference type="AlphaFoldDB" id="A0AAV3Z0Y2"/>
<organism evidence="1 2">
    <name type="scientific">Plakobranchus ocellatus</name>
    <dbReference type="NCBI Taxonomy" id="259542"/>
    <lineage>
        <taxon>Eukaryota</taxon>
        <taxon>Metazoa</taxon>
        <taxon>Spiralia</taxon>
        <taxon>Lophotrochozoa</taxon>
        <taxon>Mollusca</taxon>
        <taxon>Gastropoda</taxon>
        <taxon>Heterobranchia</taxon>
        <taxon>Euthyneura</taxon>
        <taxon>Panpulmonata</taxon>
        <taxon>Sacoglossa</taxon>
        <taxon>Placobranchoidea</taxon>
        <taxon>Plakobranchidae</taxon>
        <taxon>Plakobranchus</taxon>
    </lineage>
</organism>
<protein>
    <submittedName>
        <fullName evidence="1">Uncharacterized protein</fullName>
    </submittedName>
</protein>
<gene>
    <name evidence="1" type="ORF">PoB_001493300</name>
</gene>
<name>A0AAV3Z0Y2_9GAST</name>
<proteinExistence type="predicted"/>
<dbReference type="Proteomes" id="UP000735302">
    <property type="component" value="Unassembled WGS sequence"/>
</dbReference>
<comment type="caution">
    <text evidence="1">The sequence shown here is derived from an EMBL/GenBank/DDBJ whole genome shotgun (WGS) entry which is preliminary data.</text>
</comment>
<sequence>MWRENEKQNESSPALVESQRRVQDSQSIILVNMDDRACTLLKRIRSPTSRIVENIRTVGTKHVQQLKHVRRRMMLPPPNTEQTSPRPGLFSTCPILFWHGPARWV</sequence>
<accession>A0AAV3Z0Y2</accession>
<reference evidence="1 2" key="1">
    <citation type="journal article" date="2021" name="Elife">
        <title>Chloroplast acquisition without the gene transfer in kleptoplastic sea slugs, Plakobranchus ocellatus.</title>
        <authorList>
            <person name="Maeda T."/>
            <person name="Takahashi S."/>
            <person name="Yoshida T."/>
            <person name="Shimamura S."/>
            <person name="Takaki Y."/>
            <person name="Nagai Y."/>
            <person name="Toyoda A."/>
            <person name="Suzuki Y."/>
            <person name="Arimoto A."/>
            <person name="Ishii H."/>
            <person name="Satoh N."/>
            <person name="Nishiyama T."/>
            <person name="Hasebe M."/>
            <person name="Maruyama T."/>
            <person name="Minagawa J."/>
            <person name="Obokata J."/>
            <person name="Shigenobu S."/>
        </authorList>
    </citation>
    <scope>NUCLEOTIDE SEQUENCE [LARGE SCALE GENOMIC DNA]</scope>
</reference>
<evidence type="ECO:0000313" key="2">
    <source>
        <dbReference type="Proteomes" id="UP000735302"/>
    </source>
</evidence>
<evidence type="ECO:0000313" key="1">
    <source>
        <dbReference type="EMBL" id="GFN88427.1"/>
    </source>
</evidence>